<name>A0A0A8YNT7_ARUDO</name>
<organism evidence="2">
    <name type="scientific">Arundo donax</name>
    <name type="common">Giant reed</name>
    <name type="synonym">Donax arundinaceus</name>
    <dbReference type="NCBI Taxonomy" id="35708"/>
    <lineage>
        <taxon>Eukaryota</taxon>
        <taxon>Viridiplantae</taxon>
        <taxon>Streptophyta</taxon>
        <taxon>Embryophyta</taxon>
        <taxon>Tracheophyta</taxon>
        <taxon>Spermatophyta</taxon>
        <taxon>Magnoliopsida</taxon>
        <taxon>Liliopsida</taxon>
        <taxon>Poales</taxon>
        <taxon>Poaceae</taxon>
        <taxon>PACMAD clade</taxon>
        <taxon>Arundinoideae</taxon>
        <taxon>Arundineae</taxon>
        <taxon>Arundo</taxon>
    </lineage>
</organism>
<sequence length="57" mass="6229">MVELGVRGRTGEGWGGDAGEHHGVEVGDLEVSVVSTMVGVHRDARVRFLDLMARRLR</sequence>
<evidence type="ECO:0000313" key="2">
    <source>
        <dbReference type="EMBL" id="JAD28469.1"/>
    </source>
</evidence>
<proteinExistence type="predicted"/>
<reference evidence="2" key="2">
    <citation type="journal article" date="2015" name="Data Brief">
        <title>Shoot transcriptome of the giant reed, Arundo donax.</title>
        <authorList>
            <person name="Barrero R.A."/>
            <person name="Guerrero F.D."/>
            <person name="Moolhuijzen P."/>
            <person name="Goolsby J.A."/>
            <person name="Tidwell J."/>
            <person name="Bellgard S.E."/>
            <person name="Bellgard M.I."/>
        </authorList>
    </citation>
    <scope>NUCLEOTIDE SEQUENCE</scope>
    <source>
        <tissue evidence="2">Shoot tissue taken approximately 20 cm above the soil surface</tissue>
    </source>
</reference>
<evidence type="ECO:0000256" key="1">
    <source>
        <dbReference type="SAM" id="MobiDB-lite"/>
    </source>
</evidence>
<dbReference type="AlphaFoldDB" id="A0A0A8YNT7"/>
<dbReference type="EMBL" id="GBRH01269426">
    <property type="protein sequence ID" value="JAD28469.1"/>
    <property type="molecule type" value="Transcribed_RNA"/>
</dbReference>
<protein>
    <submittedName>
        <fullName evidence="2">Uncharacterized protein</fullName>
    </submittedName>
</protein>
<feature type="region of interest" description="Disordered" evidence="1">
    <location>
        <begin position="1"/>
        <end position="22"/>
    </location>
</feature>
<accession>A0A0A8YNT7</accession>
<reference evidence="2" key="1">
    <citation type="submission" date="2014-09" db="EMBL/GenBank/DDBJ databases">
        <authorList>
            <person name="Magalhaes I.L.F."/>
            <person name="Oliveira U."/>
            <person name="Santos F.R."/>
            <person name="Vidigal T.H.D.A."/>
            <person name="Brescovit A.D."/>
            <person name="Santos A.J."/>
        </authorList>
    </citation>
    <scope>NUCLEOTIDE SEQUENCE</scope>
    <source>
        <tissue evidence="2">Shoot tissue taken approximately 20 cm above the soil surface</tissue>
    </source>
</reference>